<name>A0AAD4Q1V2_9EURO</name>
<feature type="region of interest" description="Disordered" evidence="5">
    <location>
        <begin position="1"/>
        <end position="49"/>
    </location>
</feature>
<feature type="non-terminal residue" evidence="7">
    <location>
        <position position="686"/>
    </location>
</feature>
<dbReference type="FunFam" id="1.10.10.10:FF:000260">
    <property type="entry name" value="Forkhead transcription factor (Sep1)"/>
    <property type="match status" value="1"/>
</dbReference>
<evidence type="ECO:0000256" key="2">
    <source>
        <dbReference type="ARBA" id="ARBA00023125"/>
    </source>
</evidence>
<dbReference type="RefSeq" id="XP_046076010.1">
    <property type="nucleotide sequence ID" value="XM_046210229.1"/>
</dbReference>
<dbReference type="InterPro" id="IPR030456">
    <property type="entry name" value="TF_fork_head_CS_2"/>
</dbReference>
<dbReference type="SMART" id="SM00339">
    <property type="entry name" value="FH"/>
    <property type="match status" value="1"/>
</dbReference>
<dbReference type="PROSITE" id="PS50039">
    <property type="entry name" value="FORK_HEAD_3"/>
    <property type="match status" value="1"/>
</dbReference>
<evidence type="ECO:0000313" key="8">
    <source>
        <dbReference type="Proteomes" id="UP001201262"/>
    </source>
</evidence>
<dbReference type="AlphaFoldDB" id="A0AAD4Q1V2"/>
<dbReference type="PANTHER" id="PTHR11829">
    <property type="entry name" value="FORKHEAD BOX PROTEIN"/>
    <property type="match status" value="1"/>
</dbReference>
<feature type="compositionally biased region" description="Acidic residues" evidence="5">
    <location>
        <begin position="157"/>
        <end position="166"/>
    </location>
</feature>
<evidence type="ECO:0000313" key="7">
    <source>
        <dbReference type="EMBL" id="KAH8702634.1"/>
    </source>
</evidence>
<proteinExistence type="predicted"/>
<dbReference type="GO" id="GO:0001228">
    <property type="term" value="F:DNA-binding transcription activator activity, RNA polymerase II-specific"/>
    <property type="evidence" value="ECO:0007669"/>
    <property type="project" value="UniProtKB-ARBA"/>
</dbReference>
<evidence type="ECO:0000256" key="4">
    <source>
        <dbReference type="PROSITE-ProRule" id="PRU00089"/>
    </source>
</evidence>
<dbReference type="Pfam" id="PF00250">
    <property type="entry name" value="Forkhead"/>
    <property type="match status" value="1"/>
</dbReference>
<keyword evidence="8" id="KW-1185">Reference proteome</keyword>
<dbReference type="Proteomes" id="UP001201262">
    <property type="component" value="Unassembled WGS sequence"/>
</dbReference>
<feature type="domain" description="Fork-head" evidence="6">
    <location>
        <begin position="170"/>
        <end position="264"/>
    </location>
</feature>
<organism evidence="7 8">
    <name type="scientific">Talaromyces proteolyticus</name>
    <dbReference type="NCBI Taxonomy" id="1131652"/>
    <lineage>
        <taxon>Eukaryota</taxon>
        <taxon>Fungi</taxon>
        <taxon>Dikarya</taxon>
        <taxon>Ascomycota</taxon>
        <taxon>Pezizomycotina</taxon>
        <taxon>Eurotiomycetes</taxon>
        <taxon>Eurotiomycetidae</taxon>
        <taxon>Eurotiales</taxon>
        <taxon>Trichocomaceae</taxon>
        <taxon>Talaromyces</taxon>
        <taxon>Talaromyces sect. Bacilispori</taxon>
    </lineage>
</organism>
<comment type="caution">
    <text evidence="7">The sequence shown here is derived from an EMBL/GenBank/DDBJ whole genome shotgun (WGS) entry which is preliminary data.</text>
</comment>
<feature type="region of interest" description="Disordered" evidence="5">
    <location>
        <begin position="666"/>
        <end position="686"/>
    </location>
</feature>
<dbReference type="PROSITE" id="PS00657">
    <property type="entry name" value="FORK_HEAD_1"/>
    <property type="match status" value="1"/>
</dbReference>
<keyword evidence="3 4" id="KW-0539">Nucleus</keyword>
<protein>
    <submittedName>
        <fullName evidence="7">Fork head domain-containing protein</fullName>
    </submittedName>
</protein>
<evidence type="ECO:0000256" key="1">
    <source>
        <dbReference type="ARBA" id="ARBA00004123"/>
    </source>
</evidence>
<keyword evidence="2 4" id="KW-0238">DNA-binding</keyword>
<gene>
    <name evidence="7" type="ORF">BGW36DRAFT_284243</name>
</gene>
<feature type="region of interest" description="Disordered" evidence="5">
    <location>
        <begin position="135"/>
        <end position="169"/>
    </location>
</feature>
<feature type="region of interest" description="Disordered" evidence="5">
    <location>
        <begin position="286"/>
        <end position="397"/>
    </location>
</feature>
<evidence type="ECO:0000256" key="5">
    <source>
        <dbReference type="SAM" id="MobiDB-lite"/>
    </source>
</evidence>
<dbReference type="GO" id="GO:0000978">
    <property type="term" value="F:RNA polymerase II cis-regulatory region sequence-specific DNA binding"/>
    <property type="evidence" value="ECO:0007669"/>
    <property type="project" value="TreeGrafter"/>
</dbReference>
<dbReference type="PANTHER" id="PTHR11829:SF343">
    <property type="entry name" value="FORK-HEAD DOMAIN-CONTAINING PROTEIN"/>
    <property type="match status" value="1"/>
</dbReference>
<dbReference type="CDD" id="cd00059">
    <property type="entry name" value="FH_FOX"/>
    <property type="match status" value="1"/>
</dbReference>
<dbReference type="InterPro" id="IPR001766">
    <property type="entry name" value="Fork_head_dom"/>
</dbReference>
<comment type="subcellular location">
    <subcellularLocation>
        <location evidence="1 4">Nucleus</location>
    </subcellularLocation>
</comment>
<sequence length="686" mass="74868">LEPSPLPLHPTENPGSATGCVLNPPPSGLHRASPTKGSHRPRSSGIAQGKLNAVSIMAPSPPMFPTDSPIKRTTYGNPHRRSPSMPLQAAFTTFPSIPTTFEPRFNTMVNNDGFADFPDPTCHVTSLKRSFIETPPLKDRSAKKQKREDSVTFSLPEPDEMPPIEDDGSKPPYSYATLIGMAILRASGRRLTLAQIYKWISDTFSFYRSGDSGWQNSIRHNLSLNKAFKKQERPKDDPGKGNYWAIEPGMEAQFLKDKPVRRATLASIPLPPTILQRDAPQFAPNAGTAMWRVPPHPSSSMQVAEVSKADDLSSDATIPASDPALQDDLNDEETRAPMAHTAAPRSSPPQVIHSSPPVAPSRFLRQGTPPSPSHATLSTAVPRSRKQPSAPTVNDSGYYSSIESSAMRSNKAGHILTSDLDIEPPRIKRGRAEEEIARIRSSSHDISPSHSKIIKKDPGSMIGSSPFRGSNCLSFLPPPLTPAINFKKPLRPPPSLSPNTNLRNHRRKIQQMVNSPIKHLGLTEDDVPWSPSFTIHDDTATPNENLQLHFDIFADATTDLTATPPYKSPDKRFLRSSLDDTNTVAASPLADITSTSANKRSRALGGHGKGFDFQGSPSKAPSSTRFLDATDEDFFEFGLFEGSDDVNGIDLLQGFKKIGGNTKDPLGTKEAGLRPPLNHRNHTSFF</sequence>
<feature type="compositionally biased region" description="Basic residues" evidence="5">
    <location>
        <begin position="677"/>
        <end position="686"/>
    </location>
</feature>
<dbReference type="InterPro" id="IPR050211">
    <property type="entry name" value="FOX_domain-containing"/>
</dbReference>
<evidence type="ECO:0000259" key="6">
    <source>
        <dbReference type="PROSITE" id="PS50039"/>
    </source>
</evidence>
<dbReference type="InterPro" id="IPR036388">
    <property type="entry name" value="WH-like_DNA-bd_sf"/>
</dbReference>
<feature type="region of interest" description="Disordered" evidence="5">
    <location>
        <begin position="440"/>
        <end position="461"/>
    </location>
</feature>
<feature type="compositionally biased region" description="Polar residues" evidence="5">
    <location>
        <begin position="373"/>
        <end position="397"/>
    </location>
</feature>
<dbReference type="EMBL" id="JAJTJA010000003">
    <property type="protein sequence ID" value="KAH8702634.1"/>
    <property type="molecule type" value="Genomic_DNA"/>
</dbReference>
<feature type="compositionally biased region" description="Basic and acidic residues" evidence="5">
    <location>
        <begin position="136"/>
        <end position="150"/>
    </location>
</feature>
<dbReference type="InterPro" id="IPR036390">
    <property type="entry name" value="WH_DNA-bd_sf"/>
</dbReference>
<dbReference type="PROSITE" id="PS00658">
    <property type="entry name" value="FORK_HEAD_2"/>
    <property type="match status" value="1"/>
</dbReference>
<dbReference type="SUPFAM" id="SSF46785">
    <property type="entry name" value="Winged helix' DNA-binding domain"/>
    <property type="match status" value="1"/>
</dbReference>
<accession>A0AAD4Q1V2</accession>
<dbReference type="PRINTS" id="PR00053">
    <property type="entry name" value="FORKHEAD"/>
</dbReference>
<evidence type="ECO:0000256" key="3">
    <source>
        <dbReference type="ARBA" id="ARBA00023242"/>
    </source>
</evidence>
<feature type="DNA-binding region" description="Fork-head" evidence="4">
    <location>
        <begin position="170"/>
        <end position="264"/>
    </location>
</feature>
<dbReference type="GeneID" id="70240516"/>
<reference evidence="7" key="1">
    <citation type="submission" date="2021-12" db="EMBL/GenBank/DDBJ databases">
        <title>Convergent genome expansion in fungi linked to evolution of root-endophyte symbiosis.</title>
        <authorList>
            <consortium name="DOE Joint Genome Institute"/>
            <person name="Ke Y.-H."/>
            <person name="Bonito G."/>
            <person name="Liao H.-L."/>
            <person name="Looney B."/>
            <person name="Rojas-Flechas A."/>
            <person name="Nash J."/>
            <person name="Hameed K."/>
            <person name="Schadt C."/>
            <person name="Martin F."/>
            <person name="Crous P.W."/>
            <person name="Miettinen O."/>
            <person name="Magnuson J.K."/>
            <person name="Labbe J."/>
            <person name="Jacobson D."/>
            <person name="Doktycz M.J."/>
            <person name="Veneault-Fourrey C."/>
            <person name="Kuo A."/>
            <person name="Mondo S."/>
            <person name="Calhoun S."/>
            <person name="Riley R."/>
            <person name="Ohm R."/>
            <person name="LaButti K."/>
            <person name="Andreopoulos B."/>
            <person name="Pangilinan J."/>
            <person name="Nolan M."/>
            <person name="Tritt A."/>
            <person name="Clum A."/>
            <person name="Lipzen A."/>
            <person name="Daum C."/>
            <person name="Barry K."/>
            <person name="Grigoriev I.V."/>
            <person name="Vilgalys R."/>
        </authorList>
    </citation>
    <scope>NUCLEOTIDE SEQUENCE</scope>
    <source>
        <strain evidence="7">PMI_201</strain>
    </source>
</reference>
<feature type="non-terminal residue" evidence="7">
    <location>
        <position position="1"/>
    </location>
</feature>
<dbReference type="GO" id="GO:0005634">
    <property type="term" value="C:nucleus"/>
    <property type="evidence" value="ECO:0007669"/>
    <property type="project" value="UniProtKB-SubCell"/>
</dbReference>
<dbReference type="Gene3D" id="1.10.10.10">
    <property type="entry name" value="Winged helix-like DNA-binding domain superfamily/Winged helix DNA-binding domain"/>
    <property type="match status" value="1"/>
</dbReference>
<dbReference type="InterPro" id="IPR018122">
    <property type="entry name" value="TF_fork_head_CS_1"/>
</dbReference>